<feature type="non-terminal residue" evidence="1">
    <location>
        <position position="140"/>
    </location>
</feature>
<protein>
    <recommendedName>
        <fullName evidence="3">ABC transporter substrate-binding protein</fullName>
    </recommendedName>
</protein>
<organism evidence="1 2">
    <name type="scientific">Streptomyces lonegramiae</name>
    <dbReference type="NCBI Taxonomy" id="3075524"/>
    <lineage>
        <taxon>Bacteria</taxon>
        <taxon>Bacillati</taxon>
        <taxon>Actinomycetota</taxon>
        <taxon>Actinomycetes</taxon>
        <taxon>Kitasatosporales</taxon>
        <taxon>Streptomycetaceae</taxon>
        <taxon>Streptomyces</taxon>
    </lineage>
</organism>
<dbReference type="Proteomes" id="UP001180754">
    <property type="component" value="Unassembled WGS sequence"/>
</dbReference>
<sequence>TDPTITLGYVSTDEAVRLSASMPTTAVFAPLDKSPQIIMWDPASWPEVHSIADLGKTGAVVRYFGGATYMDYLVSAGLLHKEQIDGGYDGTPGNWVAAGGRDAQQGYAGVEPYVYQHELDSWAKPVAYQLIHDTGYAIYQ</sequence>
<proteinExistence type="predicted"/>
<reference evidence="1" key="1">
    <citation type="submission" date="2024-05" db="EMBL/GenBank/DDBJ databases">
        <title>30 novel species of actinomycetes from the DSMZ collection.</title>
        <authorList>
            <person name="Nouioui I."/>
        </authorList>
    </citation>
    <scope>NUCLEOTIDE SEQUENCE</scope>
    <source>
        <strain evidence="1">DSM 41529</strain>
    </source>
</reference>
<evidence type="ECO:0000313" key="2">
    <source>
        <dbReference type="Proteomes" id="UP001180754"/>
    </source>
</evidence>
<gene>
    <name evidence="1" type="ORF">RND15_53040</name>
</gene>
<evidence type="ECO:0000313" key="1">
    <source>
        <dbReference type="EMBL" id="MDT0551310.1"/>
    </source>
</evidence>
<evidence type="ECO:0008006" key="3">
    <source>
        <dbReference type="Google" id="ProtNLM"/>
    </source>
</evidence>
<accession>A0ABU2Y0I8</accession>
<dbReference type="EMBL" id="JAVRFD010000962">
    <property type="protein sequence ID" value="MDT0551310.1"/>
    <property type="molecule type" value="Genomic_DNA"/>
</dbReference>
<keyword evidence="2" id="KW-1185">Reference proteome</keyword>
<feature type="non-terminal residue" evidence="1">
    <location>
        <position position="1"/>
    </location>
</feature>
<name>A0ABU2Y0I8_9ACTN</name>
<comment type="caution">
    <text evidence="1">The sequence shown here is derived from an EMBL/GenBank/DDBJ whole genome shotgun (WGS) entry which is preliminary data.</text>
</comment>